<evidence type="ECO:0000313" key="2">
    <source>
        <dbReference type="EMBL" id="KAK8841367.1"/>
    </source>
</evidence>
<feature type="region of interest" description="Disordered" evidence="1">
    <location>
        <begin position="163"/>
        <end position="183"/>
    </location>
</feature>
<gene>
    <name evidence="2" type="ORF">M9Y10_026982</name>
</gene>
<reference evidence="2 3" key="1">
    <citation type="submission" date="2024-04" db="EMBL/GenBank/DDBJ databases">
        <title>Tritrichomonas musculus Genome.</title>
        <authorList>
            <person name="Alves-Ferreira E."/>
            <person name="Grigg M."/>
            <person name="Lorenzi H."/>
            <person name="Galac M."/>
        </authorList>
    </citation>
    <scope>NUCLEOTIDE SEQUENCE [LARGE SCALE GENOMIC DNA]</scope>
    <source>
        <strain evidence="2 3">EAF2021</strain>
    </source>
</reference>
<dbReference type="Proteomes" id="UP001470230">
    <property type="component" value="Unassembled WGS sequence"/>
</dbReference>
<sequence>MSKYALSTDIPKPVDLTPYYTSAQADEKFVDEDELAYEFNKYEFDGGIPTNATYIVQLSKLVKFQIDNSFVDRIGFDTKSTLKDSHFDTFFGQLKAEQEDEKLRIEAEQNLRKLEEARLELEHLKLEQEQKRKRIEKEKRDRLKQERLEQERLKQEQERMRIEREHLEQESERKRIAKERERR</sequence>
<protein>
    <submittedName>
        <fullName evidence="2">Uncharacterized protein</fullName>
    </submittedName>
</protein>
<name>A0ABR2H725_9EUKA</name>
<dbReference type="EMBL" id="JAPFFF010000041">
    <property type="protein sequence ID" value="KAK8841367.1"/>
    <property type="molecule type" value="Genomic_DNA"/>
</dbReference>
<organism evidence="2 3">
    <name type="scientific">Tritrichomonas musculus</name>
    <dbReference type="NCBI Taxonomy" id="1915356"/>
    <lineage>
        <taxon>Eukaryota</taxon>
        <taxon>Metamonada</taxon>
        <taxon>Parabasalia</taxon>
        <taxon>Tritrichomonadida</taxon>
        <taxon>Tritrichomonadidae</taxon>
        <taxon>Tritrichomonas</taxon>
    </lineage>
</organism>
<evidence type="ECO:0000313" key="3">
    <source>
        <dbReference type="Proteomes" id="UP001470230"/>
    </source>
</evidence>
<accession>A0ABR2H725</accession>
<comment type="caution">
    <text evidence="2">The sequence shown here is derived from an EMBL/GenBank/DDBJ whole genome shotgun (WGS) entry which is preliminary data.</text>
</comment>
<keyword evidence="3" id="KW-1185">Reference proteome</keyword>
<proteinExistence type="predicted"/>
<evidence type="ECO:0000256" key="1">
    <source>
        <dbReference type="SAM" id="MobiDB-lite"/>
    </source>
</evidence>